<keyword evidence="2" id="KW-1133">Transmembrane helix</keyword>
<feature type="domain" description="Exonuclease" evidence="4">
    <location>
        <begin position="307"/>
        <end position="404"/>
    </location>
</feature>
<dbReference type="InterPro" id="IPR036397">
    <property type="entry name" value="RNaseH_sf"/>
</dbReference>
<feature type="compositionally biased region" description="Basic and acidic residues" evidence="1">
    <location>
        <begin position="586"/>
        <end position="608"/>
    </location>
</feature>
<dbReference type="Gene3D" id="3.30.420.10">
    <property type="entry name" value="Ribonuclease H-like superfamily/Ribonuclease H"/>
    <property type="match status" value="1"/>
</dbReference>
<dbReference type="EMBL" id="JACMRX010000003">
    <property type="protein sequence ID" value="KAF7993662.1"/>
    <property type="molecule type" value="Genomic_DNA"/>
</dbReference>
<feature type="chain" id="PRO_5032440023" description="Exonuclease domain-containing protein" evidence="3">
    <location>
        <begin position="19"/>
        <end position="843"/>
    </location>
</feature>
<evidence type="ECO:0000256" key="3">
    <source>
        <dbReference type="SAM" id="SignalP"/>
    </source>
</evidence>
<organism evidence="5 6">
    <name type="scientific">Aphidius gifuensis</name>
    <name type="common">Parasitoid wasp</name>
    <dbReference type="NCBI Taxonomy" id="684658"/>
    <lineage>
        <taxon>Eukaryota</taxon>
        <taxon>Metazoa</taxon>
        <taxon>Ecdysozoa</taxon>
        <taxon>Arthropoda</taxon>
        <taxon>Hexapoda</taxon>
        <taxon>Insecta</taxon>
        <taxon>Pterygota</taxon>
        <taxon>Neoptera</taxon>
        <taxon>Endopterygota</taxon>
        <taxon>Hymenoptera</taxon>
        <taxon>Apocrita</taxon>
        <taxon>Ichneumonoidea</taxon>
        <taxon>Braconidae</taxon>
        <taxon>Aphidiinae</taxon>
        <taxon>Aphidius</taxon>
    </lineage>
</organism>
<dbReference type="GO" id="GO:0003676">
    <property type="term" value="F:nucleic acid binding"/>
    <property type="evidence" value="ECO:0007669"/>
    <property type="project" value="InterPro"/>
</dbReference>
<sequence length="843" mass="95248">MLIIITVLLFGIAVNLEAKSLAVTSEQVHNESFFLEEKIKLLDSLLEIKDCDKTSAYNEDDSSNSPVDSEVRSMECTEKIILLRNYYDVVLNPNASNFEESWNTITNYSSSDHVLLANYLANFQKPKKSVVIEQEVNNVSDETQNSDISIEDELFDTPSIFETKTNFLNSLADIYLCKEIMLNSTFDSESSETISINCTEQIELLRNYYDALLDINDDDIEKKLDILKNKYNSEDHERIVTNLIRVSKNAENEETNDISPTTTPVKLTSTIDWSELTLSTNNSSKENYIHDDNELAEKNAALKSGLIQEVKKSNITIKQTEQLLLNFFRKHDLPKNDCKLGGNAVYFDKLFIKKYMPILFNDYLHYKIIDVSSVNELAKRWNPDVAKAATVKKYNHRAYDDIIESSSNHDETKPPVVEMTPSKSDGMETPVVEGSTTDDETEPPVVPIDTGSTLDDKSKQPVVQLAVSNVVNQLMMMMNESTNNDKSKQLGVQLTVSKLDGIEQPVVEKDLSNHDKTEPPVVEQDSSNHDETEPPVTGSTNDDETEPPVVPIVTGSTLDDKSKQPVVQSTLSKVDGIEQPVVGKDLSNHDKTEPQVVEKDSSNHDKTEPPVVTGSTDNETEPIVVGVTQSRRDEIEQLVVSINIGSSRGIDIEITVVPKITANIIVTITLRHHLESALDCLYVYDTSSRFNLNGSKRGILDYSLTVVMFMITYWCIIGYIITQNESEKNPYWLAFTYAHFYSIVSVQILMFCGLVLMVHQRFNHLSRMILQNETFDLLNTGIDSKPFRKLIKIAHTRWLSYGAAVKRVMEQWHELKLHFELIASKEGDKANSIYTKIKDDSNR</sequence>
<feature type="transmembrane region" description="Helical" evidence="2">
    <location>
        <begin position="734"/>
        <end position="758"/>
    </location>
</feature>
<proteinExistence type="predicted"/>
<protein>
    <recommendedName>
        <fullName evidence="4">Exonuclease domain-containing protein</fullName>
    </recommendedName>
</protein>
<feature type="region of interest" description="Disordered" evidence="1">
    <location>
        <begin position="406"/>
        <end position="445"/>
    </location>
</feature>
<feature type="signal peptide" evidence="3">
    <location>
        <begin position="1"/>
        <end position="18"/>
    </location>
</feature>
<dbReference type="SUPFAM" id="SSF53098">
    <property type="entry name" value="Ribonuclease H-like"/>
    <property type="match status" value="1"/>
</dbReference>
<dbReference type="Proteomes" id="UP000639338">
    <property type="component" value="Unassembled WGS sequence"/>
</dbReference>
<evidence type="ECO:0000259" key="4">
    <source>
        <dbReference type="Pfam" id="PF00929"/>
    </source>
</evidence>
<evidence type="ECO:0000313" key="5">
    <source>
        <dbReference type="EMBL" id="KAF7993662.1"/>
    </source>
</evidence>
<feature type="region of interest" description="Disordered" evidence="1">
    <location>
        <begin position="503"/>
        <end position="618"/>
    </location>
</feature>
<reference evidence="5 6" key="1">
    <citation type="submission" date="2020-08" db="EMBL/GenBank/DDBJ databases">
        <title>Aphidius gifuensis genome sequencing and assembly.</title>
        <authorList>
            <person name="Du Z."/>
        </authorList>
    </citation>
    <scope>NUCLEOTIDE SEQUENCE [LARGE SCALE GENOMIC DNA]</scope>
    <source>
        <strain evidence="5">YNYX2018</strain>
        <tissue evidence="5">Adults</tissue>
    </source>
</reference>
<feature type="compositionally biased region" description="Basic and acidic residues" evidence="1">
    <location>
        <begin position="506"/>
        <end position="518"/>
    </location>
</feature>
<evidence type="ECO:0000313" key="6">
    <source>
        <dbReference type="Proteomes" id="UP000639338"/>
    </source>
</evidence>
<dbReference type="AlphaFoldDB" id="A0A835CRU1"/>
<keyword evidence="2" id="KW-0472">Membrane</keyword>
<evidence type="ECO:0000256" key="2">
    <source>
        <dbReference type="SAM" id="Phobius"/>
    </source>
</evidence>
<name>A0A835CRU1_APHGI</name>
<dbReference type="InterPro" id="IPR013520">
    <property type="entry name" value="Ribonucl_H"/>
</dbReference>
<keyword evidence="3" id="KW-0732">Signal</keyword>
<dbReference type="Pfam" id="PF00929">
    <property type="entry name" value="RNase_T"/>
    <property type="match status" value="1"/>
</dbReference>
<gene>
    <name evidence="5" type="ORF">HCN44_010257</name>
</gene>
<comment type="caution">
    <text evidence="5">The sequence shown here is derived from an EMBL/GenBank/DDBJ whole genome shotgun (WGS) entry which is preliminary data.</text>
</comment>
<keyword evidence="6" id="KW-1185">Reference proteome</keyword>
<keyword evidence="2" id="KW-0812">Transmembrane</keyword>
<accession>A0A835CRU1</accession>
<dbReference type="InterPro" id="IPR012337">
    <property type="entry name" value="RNaseH-like_sf"/>
</dbReference>
<evidence type="ECO:0000256" key="1">
    <source>
        <dbReference type="SAM" id="MobiDB-lite"/>
    </source>
</evidence>
<feature type="transmembrane region" description="Helical" evidence="2">
    <location>
        <begin position="699"/>
        <end position="722"/>
    </location>
</feature>